<feature type="signal peptide" evidence="4">
    <location>
        <begin position="1"/>
        <end position="19"/>
    </location>
</feature>
<dbReference type="GO" id="GO:0006508">
    <property type="term" value="P:proteolysis"/>
    <property type="evidence" value="ECO:0007669"/>
    <property type="project" value="UniProtKB-KW"/>
</dbReference>
<dbReference type="GO" id="GO:0004252">
    <property type="term" value="F:serine-type endopeptidase activity"/>
    <property type="evidence" value="ECO:0007669"/>
    <property type="project" value="InterPro"/>
</dbReference>
<dbReference type="SMART" id="SM00020">
    <property type="entry name" value="Tryp_SPc"/>
    <property type="match status" value="1"/>
</dbReference>
<keyword evidence="3" id="KW-0378">Hydrolase</keyword>
<accession>A0A5B2VZG6</accession>
<dbReference type="SUPFAM" id="SSF50494">
    <property type="entry name" value="Trypsin-like serine proteases"/>
    <property type="match status" value="1"/>
</dbReference>
<comment type="caution">
    <text evidence="6">The sequence shown here is derived from an EMBL/GenBank/DDBJ whole genome shotgun (WGS) entry which is preliminary data.</text>
</comment>
<dbReference type="Pfam" id="PF00089">
    <property type="entry name" value="Trypsin"/>
    <property type="match status" value="1"/>
</dbReference>
<feature type="domain" description="Peptidase S1" evidence="5">
    <location>
        <begin position="20"/>
        <end position="251"/>
    </location>
</feature>
<dbReference type="InterPro" id="IPR018114">
    <property type="entry name" value="TRYPSIN_HIS"/>
</dbReference>
<keyword evidence="7" id="KW-1185">Reference proteome</keyword>
<keyword evidence="3" id="KW-0720">Serine protease</keyword>
<dbReference type="InterPro" id="IPR001254">
    <property type="entry name" value="Trypsin_dom"/>
</dbReference>
<dbReference type="EMBL" id="VUOA01000003">
    <property type="protein sequence ID" value="KAA2244194.1"/>
    <property type="molecule type" value="Genomic_DNA"/>
</dbReference>
<dbReference type="PANTHER" id="PTHR24276">
    <property type="entry name" value="POLYSERASE-RELATED"/>
    <property type="match status" value="1"/>
</dbReference>
<dbReference type="PRINTS" id="PR00722">
    <property type="entry name" value="CHYMOTRYPSIN"/>
</dbReference>
<name>A0A5B2VZG6_9HYPH</name>
<evidence type="ECO:0000313" key="6">
    <source>
        <dbReference type="EMBL" id="KAA2244194.1"/>
    </source>
</evidence>
<evidence type="ECO:0000256" key="1">
    <source>
        <dbReference type="ARBA" id="ARBA00007664"/>
    </source>
</evidence>
<evidence type="ECO:0000256" key="2">
    <source>
        <dbReference type="ARBA" id="ARBA00023157"/>
    </source>
</evidence>
<dbReference type="InterPro" id="IPR033116">
    <property type="entry name" value="TRYPSIN_SER"/>
</dbReference>
<dbReference type="PROSITE" id="PS50240">
    <property type="entry name" value="TRYPSIN_DOM"/>
    <property type="match status" value="1"/>
</dbReference>
<dbReference type="RefSeq" id="WP_149815099.1">
    <property type="nucleotide sequence ID" value="NZ_VUOA01000003.1"/>
</dbReference>
<gene>
    <name evidence="6" type="ORF">F0L46_00650</name>
</gene>
<feature type="chain" id="PRO_5023059073" evidence="4">
    <location>
        <begin position="20"/>
        <end position="274"/>
    </location>
</feature>
<dbReference type="OrthoDB" id="267336at2"/>
<organism evidence="6 7">
    <name type="scientific">Salinarimonas soli</name>
    <dbReference type="NCBI Taxonomy" id="1638099"/>
    <lineage>
        <taxon>Bacteria</taxon>
        <taxon>Pseudomonadati</taxon>
        <taxon>Pseudomonadota</taxon>
        <taxon>Alphaproteobacteria</taxon>
        <taxon>Hyphomicrobiales</taxon>
        <taxon>Salinarimonadaceae</taxon>
        <taxon>Salinarimonas</taxon>
    </lineage>
</organism>
<evidence type="ECO:0000313" key="7">
    <source>
        <dbReference type="Proteomes" id="UP000323142"/>
    </source>
</evidence>
<evidence type="ECO:0000259" key="5">
    <source>
        <dbReference type="PROSITE" id="PS50240"/>
    </source>
</evidence>
<proteinExistence type="inferred from homology"/>
<keyword evidence="2" id="KW-1015">Disulfide bond</keyword>
<dbReference type="AlphaFoldDB" id="A0A5B2VZG6"/>
<comment type="similarity">
    <text evidence="1">Belongs to the peptidase S1 family.</text>
</comment>
<reference evidence="6 7" key="2">
    <citation type="submission" date="2019-09" db="EMBL/GenBank/DDBJ databases">
        <authorList>
            <person name="Jin C."/>
        </authorList>
    </citation>
    <scope>NUCLEOTIDE SEQUENCE [LARGE SCALE GENOMIC DNA]</scope>
    <source>
        <strain evidence="6 7">BN140002</strain>
    </source>
</reference>
<evidence type="ECO:0000256" key="4">
    <source>
        <dbReference type="SAM" id="SignalP"/>
    </source>
</evidence>
<keyword evidence="3 6" id="KW-0645">Protease</keyword>
<dbReference type="PANTHER" id="PTHR24276:SF98">
    <property type="entry name" value="FI18310P1-RELATED"/>
    <property type="match status" value="1"/>
</dbReference>
<protein>
    <submittedName>
        <fullName evidence="6">Trypsin-like serine protease</fullName>
    </submittedName>
</protein>
<dbReference type="PROSITE" id="PS00134">
    <property type="entry name" value="TRYPSIN_HIS"/>
    <property type="match status" value="1"/>
</dbReference>
<reference evidence="6 7" key="1">
    <citation type="submission" date="2019-09" db="EMBL/GenBank/DDBJ databases">
        <title>Salinarimonas rosea gen. nov., sp. nov., a new member of the a-2 subgroup of the Proteobacteria.</title>
        <authorList>
            <person name="Liu J."/>
        </authorList>
    </citation>
    <scope>NUCLEOTIDE SEQUENCE [LARGE SCALE GENOMIC DNA]</scope>
    <source>
        <strain evidence="6 7">BN140002</strain>
    </source>
</reference>
<dbReference type="InterPro" id="IPR001314">
    <property type="entry name" value="Peptidase_S1A"/>
</dbReference>
<keyword evidence="4" id="KW-0732">Signal</keyword>
<dbReference type="InterPro" id="IPR043504">
    <property type="entry name" value="Peptidase_S1_PA_chymotrypsin"/>
</dbReference>
<dbReference type="InterPro" id="IPR009003">
    <property type="entry name" value="Peptidase_S1_PA"/>
</dbReference>
<sequence length="274" mass="28676">MRLTLAAIALAVLTLPAGAVVRGEPSRDPDGLRTIVVRVENSDGELCSGALIAPDIVLTAAHCVLQRSRYRVVTLDRSFRARSSGASQVAIHPAFVPGTTPRGQPGVDLALMRLDRALGADFTPLDPRAAVSVGMGEPLVLAGYGITAEGRSGTARTLRQTNLVALGPLQVANRVLVGVDPERFAARTGAGACRGDSGGPILRREGGSYRLLGVVSWSSGAFEERRPTACGGYTAITPVTDHMRWIVDQAALMSAYGSGGAVSRVPPVQDWTAR</sequence>
<evidence type="ECO:0000256" key="3">
    <source>
        <dbReference type="RuleBase" id="RU363034"/>
    </source>
</evidence>
<dbReference type="InterPro" id="IPR050430">
    <property type="entry name" value="Peptidase_S1"/>
</dbReference>
<dbReference type="Gene3D" id="2.40.10.10">
    <property type="entry name" value="Trypsin-like serine proteases"/>
    <property type="match status" value="1"/>
</dbReference>
<dbReference type="Proteomes" id="UP000323142">
    <property type="component" value="Unassembled WGS sequence"/>
</dbReference>
<dbReference type="PROSITE" id="PS00135">
    <property type="entry name" value="TRYPSIN_SER"/>
    <property type="match status" value="1"/>
</dbReference>